<organism evidence="1 2">
    <name type="scientific">Flavobacterium agri</name>
    <dbReference type="NCBI Taxonomy" id="2743471"/>
    <lineage>
        <taxon>Bacteria</taxon>
        <taxon>Pseudomonadati</taxon>
        <taxon>Bacteroidota</taxon>
        <taxon>Flavobacteriia</taxon>
        <taxon>Flavobacteriales</taxon>
        <taxon>Flavobacteriaceae</taxon>
        <taxon>Flavobacterium</taxon>
    </lineage>
</organism>
<sequence>MRITSICLLILIGCISCYHNPVERNTIVLKDDVLSVEKAMSQMTDLMAILPERRDANKNYIVKANDSIFVNEEPVGTIKRLESNDVISVFSERQKRDFVRLAAYLKRNHMASCYLEFGTKRYLFPYRKLEDYGYNDFRDLMLVTENRDENPATILFQVLDRRSNIVLLAPADAEIR</sequence>
<keyword evidence="2" id="KW-1185">Reference proteome</keyword>
<gene>
    <name evidence="1" type="ORF">HZF10_05170</name>
</gene>
<protein>
    <submittedName>
        <fullName evidence="1">Uncharacterized protein</fullName>
    </submittedName>
</protein>
<reference evidence="1 2" key="1">
    <citation type="submission" date="2020-07" db="EMBL/GenBank/DDBJ databases">
        <authorList>
            <person name="Sun Q."/>
        </authorList>
    </citation>
    <scope>NUCLEOTIDE SEQUENCE [LARGE SCALE GENOMIC DNA]</scope>
    <source>
        <strain evidence="1 2">MAH-1</strain>
    </source>
</reference>
<evidence type="ECO:0000313" key="2">
    <source>
        <dbReference type="Proteomes" id="UP000535020"/>
    </source>
</evidence>
<dbReference type="Proteomes" id="UP000535020">
    <property type="component" value="Unassembled WGS sequence"/>
</dbReference>
<name>A0A7Y8Y1U0_9FLAO</name>
<dbReference type="RefSeq" id="WP_176005118.1">
    <property type="nucleotide sequence ID" value="NZ_JABWMI010000006.1"/>
</dbReference>
<accession>A0A7Y8Y1U0</accession>
<comment type="caution">
    <text evidence="1">The sequence shown here is derived from an EMBL/GenBank/DDBJ whole genome shotgun (WGS) entry which is preliminary data.</text>
</comment>
<dbReference type="EMBL" id="JACBJI010000002">
    <property type="protein sequence ID" value="NYA70303.1"/>
    <property type="molecule type" value="Genomic_DNA"/>
</dbReference>
<evidence type="ECO:0000313" key="1">
    <source>
        <dbReference type="EMBL" id="NYA70303.1"/>
    </source>
</evidence>
<dbReference type="AlphaFoldDB" id="A0A7Y8Y1U0"/>
<proteinExistence type="predicted"/>